<dbReference type="Proteomes" id="UP001168338">
    <property type="component" value="Unassembled WGS sequence"/>
</dbReference>
<evidence type="ECO:0000313" key="1">
    <source>
        <dbReference type="EMBL" id="MDN7023393.1"/>
    </source>
</evidence>
<evidence type="ECO:0000313" key="2">
    <source>
        <dbReference type="Proteomes" id="UP001168338"/>
    </source>
</evidence>
<sequence length="520" mass="55057">MCRPLTPLFLLLLCVPAVAGAPLLFIPQSDQLIVSENVKDMVNGHHGEVIFATDAGVAIYDSAGEWHSARMNRNSSVGLLSDMVTAVEYDHSGRLWIGFPDGLQVYDGVLFQTIQDQQLLKNLCINDIICRGDEVWVATGHSGLHRYANDTWTWFKPYAETELGCREILSMAVDPASDSLVVVSRGEGVWVFRNRSEAAKFEEVADAGGARLLMQQVRPDPFGGVLLANETAVWRYTASEGLETVLTVDDLGERQNRINDVVADAHGLLYVATDRGIFGWGRDGIELHLTAGDGIGSDIVKAVFLDSAGRCWFVVPGAVGYLPPARETQPIGIAAPPEGAAPAAGQGRVPVPAVTAAAVTGAAREVVASAPVQEAAGLPAGAAEPCLPVLQGLEALAGEAVGDSVTTLQRSINALCIRLLGTPLLPEVPEEASPVVEMARNGTANQTPGYIEGIGDSVRGIFSADTNETGQLNGSGVHNLIDRYAPTGMGVSKDDLHGLINRSQDDLRALNRSSGATPPF</sequence>
<proteinExistence type="predicted"/>
<reference evidence="1" key="1">
    <citation type="submission" date="2019-05" db="EMBL/GenBank/DDBJ databases">
        <title>Methanoculleus sp. FWC-SCC1, a methanogenic archaeon isolated from deep marine cold seep.</title>
        <authorList>
            <person name="Chen Y.-W."/>
            <person name="Chen S.-C."/>
            <person name="Teng N.-H."/>
            <person name="Lai M.-C."/>
        </authorList>
    </citation>
    <scope>NUCLEOTIDE SEQUENCE</scope>
    <source>
        <strain evidence="1">FWC-SCC1</strain>
    </source>
</reference>
<dbReference type="SUPFAM" id="SSF63825">
    <property type="entry name" value="YWTD domain"/>
    <property type="match status" value="1"/>
</dbReference>
<dbReference type="RefSeq" id="WP_301662442.1">
    <property type="nucleotide sequence ID" value="NZ_VCYH01000001.1"/>
</dbReference>
<accession>A0ABT8M640</accession>
<organism evidence="1 2">
    <name type="scientific">Methanoculleus frigidifontis</name>
    <dbReference type="NCBI Taxonomy" id="2584085"/>
    <lineage>
        <taxon>Archaea</taxon>
        <taxon>Methanobacteriati</taxon>
        <taxon>Methanobacteriota</taxon>
        <taxon>Stenosarchaea group</taxon>
        <taxon>Methanomicrobia</taxon>
        <taxon>Methanomicrobiales</taxon>
        <taxon>Methanomicrobiaceae</taxon>
        <taxon>Methanoculleus</taxon>
    </lineage>
</organism>
<protein>
    <recommendedName>
        <fullName evidence="3">Two component regulator propeller</fullName>
    </recommendedName>
</protein>
<dbReference type="Gene3D" id="2.130.10.10">
    <property type="entry name" value="YVTN repeat-like/Quinoprotein amine dehydrogenase"/>
    <property type="match status" value="1"/>
</dbReference>
<dbReference type="InterPro" id="IPR015943">
    <property type="entry name" value="WD40/YVTN_repeat-like_dom_sf"/>
</dbReference>
<gene>
    <name evidence="1" type="ORF">FGU65_00505</name>
</gene>
<name>A0ABT8M640_9EURY</name>
<keyword evidence="2" id="KW-1185">Reference proteome</keyword>
<comment type="caution">
    <text evidence="1">The sequence shown here is derived from an EMBL/GenBank/DDBJ whole genome shotgun (WGS) entry which is preliminary data.</text>
</comment>
<dbReference type="EMBL" id="VCYH01000001">
    <property type="protein sequence ID" value="MDN7023393.1"/>
    <property type="molecule type" value="Genomic_DNA"/>
</dbReference>
<evidence type="ECO:0008006" key="3">
    <source>
        <dbReference type="Google" id="ProtNLM"/>
    </source>
</evidence>